<evidence type="ECO:0000256" key="2">
    <source>
        <dbReference type="ARBA" id="ARBA00023136"/>
    </source>
</evidence>
<dbReference type="SUPFAM" id="SSF103088">
    <property type="entry name" value="OmpA-like"/>
    <property type="match status" value="1"/>
</dbReference>
<gene>
    <name evidence="6" type="ORF">LZI70_12965</name>
</gene>
<dbReference type="PRINTS" id="PR01021">
    <property type="entry name" value="OMPADOMAIN"/>
</dbReference>
<evidence type="ECO:0000256" key="3">
    <source>
        <dbReference type="ARBA" id="ARBA00023237"/>
    </source>
</evidence>
<dbReference type="PANTHER" id="PTHR30329">
    <property type="entry name" value="STATOR ELEMENT OF FLAGELLAR MOTOR COMPLEX"/>
    <property type="match status" value="1"/>
</dbReference>
<proteinExistence type="predicted"/>
<keyword evidence="3" id="KW-0998">Cell outer membrane</keyword>
<comment type="subcellular location">
    <subcellularLocation>
        <location evidence="1">Cell outer membrane</location>
    </subcellularLocation>
</comment>
<keyword evidence="2 4" id="KW-0472">Membrane</keyword>
<dbReference type="PANTHER" id="PTHR30329:SF21">
    <property type="entry name" value="LIPOPROTEIN YIAD-RELATED"/>
    <property type="match status" value="1"/>
</dbReference>
<dbReference type="InterPro" id="IPR006665">
    <property type="entry name" value="OmpA-like"/>
</dbReference>
<dbReference type="InterPro" id="IPR036737">
    <property type="entry name" value="OmpA-like_sf"/>
</dbReference>
<evidence type="ECO:0000256" key="4">
    <source>
        <dbReference type="PROSITE-ProRule" id="PRU00473"/>
    </source>
</evidence>
<organism evidence="6 7">
    <name type="scientific">Vibrio pelagius</name>
    <dbReference type="NCBI Taxonomy" id="28169"/>
    <lineage>
        <taxon>Bacteria</taxon>
        <taxon>Pseudomonadati</taxon>
        <taxon>Pseudomonadota</taxon>
        <taxon>Gammaproteobacteria</taxon>
        <taxon>Vibrionales</taxon>
        <taxon>Vibrionaceae</taxon>
        <taxon>Vibrio</taxon>
    </lineage>
</organism>
<dbReference type="SUPFAM" id="SSF103647">
    <property type="entry name" value="TSP type-3 repeat"/>
    <property type="match status" value="1"/>
</dbReference>
<evidence type="ECO:0000259" key="5">
    <source>
        <dbReference type="PROSITE" id="PS51123"/>
    </source>
</evidence>
<evidence type="ECO:0000256" key="1">
    <source>
        <dbReference type="ARBA" id="ARBA00004442"/>
    </source>
</evidence>
<feature type="domain" description="OmpA-like" evidence="5">
    <location>
        <begin position="52"/>
        <end position="169"/>
    </location>
</feature>
<sequence>MAYEEEPYDETPVAVQIADLQDDDLDGVINARDECPSTPRGALVDNEGCGEKVRAQEVKQLRILFANNSYDINPVFSEQIRQMALFLETYKSASIEVQGYASKVGSAAHNLALSKQRAHAVEDRLIANGVEPERVRIVGYGDTKLESAGDDATSHALNRRVTATVVGLNEEIVEEWTIFTTLEK</sequence>
<dbReference type="EMBL" id="CP090614">
    <property type="protein sequence ID" value="UTT85999.1"/>
    <property type="molecule type" value="Genomic_DNA"/>
</dbReference>
<dbReference type="Pfam" id="PF00691">
    <property type="entry name" value="OmpA"/>
    <property type="match status" value="1"/>
</dbReference>
<dbReference type="CDD" id="cd07185">
    <property type="entry name" value="OmpA_C-like"/>
    <property type="match status" value="1"/>
</dbReference>
<evidence type="ECO:0000313" key="6">
    <source>
        <dbReference type="EMBL" id="UTT85999.1"/>
    </source>
</evidence>
<keyword evidence="7" id="KW-1185">Reference proteome</keyword>
<dbReference type="InterPro" id="IPR028974">
    <property type="entry name" value="TSP_type-3_rpt"/>
</dbReference>
<name>A0ABY5G763_VIBPE</name>
<reference evidence="6" key="1">
    <citation type="submission" date="2022-01" db="EMBL/GenBank/DDBJ databases">
        <title>Alginate degradation mechanism of Vibrio pelagius WXL662.</title>
        <authorList>
            <person name="He X."/>
        </authorList>
    </citation>
    <scope>NUCLEOTIDE SEQUENCE</scope>
    <source>
        <strain evidence="6">WXL662</strain>
    </source>
</reference>
<protein>
    <submittedName>
        <fullName evidence="6">OmpA family protein</fullName>
    </submittedName>
</protein>
<accession>A0ABY5G763</accession>
<dbReference type="InterPro" id="IPR050330">
    <property type="entry name" value="Bact_OuterMem_StrucFunc"/>
</dbReference>
<dbReference type="Proteomes" id="UP001059120">
    <property type="component" value="Chromosome 1"/>
</dbReference>
<dbReference type="PROSITE" id="PS51123">
    <property type="entry name" value="OMPA_2"/>
    <property type="match status" value="1"/>
</dbReference>
<dbReference type="InterPro" id="IPR006664">
    <property type="entry name" value="OMP_bac"/>
</dbReference>
<evidence type="ECO:0000313" key="7">
    <source>
        <dbReference type="Proteomes" id="UP001059120"/>
    </source>
</evidence>
<dbReference type="Gene3D" id="3.30.1330.60">
    <property type="entry name" value="OmpA-like domain"/>
    <property type="match status" value="1"/>
</dbReference>